<name>A0ABX8XJH7_9ACTN</name>
<reference evidence="3 4" key="1">
    <citation type="submission" date="2021-08" db="EMBL/GenBank/DDBJ databases">
        <authorList>
            <person name="Ping M."/>
        </authorList>
    </citation>
    <scope>NUCLEOTIDE SEQUENCE [LARGE SCALE GENOMIC DNA]</scope>
    <source>
        <strain evidence="3 4">MG28</strain>
    </source>
</reference>
<gene>
    <name evidence="3" type="ORF">K1J60_03535</name>
</gene>
<keyword evidence="4" id="KW-1185">Reference proteome</keyword>
<dbReference type="RefSeq" id="WP_220644866.1">
    <property type="nucleotide sequence ID" value="NZ_CP080647.1"/>
</dbReference>
<sequence length="176" mass="19078">MRARLDQANGHHDNQIVWTGVPAVASDNDANETAFVLMDRWLARIEADTSTDPIETKVVRNKPADAVDACWIADRKITDMSVCRAAYPYFGLPRTAAEGPLANNIVKCALKPLDRGDYTVDFTNAQWDRLRTTFPEGVCDYRKPGVAQQPSLPSLTFAGGPGGQPLGAPPQSSPAP</sequence>
<dbReference type="InterPro" id="IPR045556">
    <property type="entry name" value="DUF6351"/>
</dbReference>
<evidence type="ECO:0000259" key="2">
    <source>
        <dbReference type="Pfam" id="PF19878"/>
    </source>
</evidence>
<evidence type="ECO:0000256" key="1">
    <source>
        <dbReference type="SAM" id="MobiDB-lite"/>
    </source>
</evidence>
<evidence type="ECO:0000313" key="4">
    <source>
        <dbReference type="Proteomes" id="UP000827138"/>
    </source>
</evidence>
<accession>A0ABX8XJH7</accession>
<feature type="region of interest" description="Disordered" evidence="1">
    <location>
        <begin position="150"/>
        <end position="176"/>
    </location>
</feature>
<dbReference type="Pfam" id="PF19878">
    <property type="entry name" value="DUF6351"/>
    <property type="match status" value="1"/>
</dbReference>
<proteinExistence type="predicted"/>
<feature type="domain" description="DUF6351" evidence="2">
    <location>
        <begin position="1"/>
        <end position="150"/>
    </location>
</feature>
<protein>
    <recommendedName>
        <fullName evidence="2">DUF6351 domain-containing protein</fullName>
    </recommendedName>
</protein>
<dbReference type="Proteomes" id="UP000827138">
    <property type="component" value="Chromosome"/>
</dbReference>
<feature type="compositionally biased region" description="Pro residues" evidence="1">
    <location>
        <begin position="167"/>
        <end position="176"/>
    </location>
</feature>
<organism evidence="3 4">
    <name type="scientific">Streptomyces akebiae</name>
    <dbReference type="NCBI Taxonomy" id="2865673"/>
    <lineage>
        <taxon>Bacteria</taxon>
        <taxon>Bacillati</taxon>
        <taxon>Actinomycetota</taxon>
        <taxon>Actinomycetes</taxon>
        <taxon>Kitasatosporales</taxon>
        <taxon>Streptomycetaceae</taxon>
        <taxon>Streptomyces</taxon>
    </lineage>
</organism>
<evidence type="ECO:0000313" key="3">
    <source>
        <dbReference type="EMBL" id="QYX75709.1"/>
    </source>
</evidence>
<dbReference type="EMBL" id="CP080647">
    <property type="protein sequence ID" value="QYX75709.1"/>
    <property type="molecule type" value="Genomic_DNA"/>
</dbReference>